<feature type="signal peptide" evidence="4">
    <location>
        <begin position="1"/>
        <end position="25"/>
    </location>
</feature>
<dbReference type="InterPro" id="IPR025997">
    <property type="entry name" value="SBP_2_dom"/>
</dbReference>
<dbReference type="PANTHER" id="PTHR46847:SF1">
    <property type="entry name" value="D-ALLOSE-BINDING PERIPLASMIC PROTEIN-RELATED"/>
    <property type="match status" value="1"/>
</dbReference>
<sequence length="338" mass="35049">MKKKILSVLLCAAMIGTMSVVPAFAAEEETTEAATEATTEAASEAETEAAEEETVVANGDYKIALITMDSVDQHWVSLKEGAEAEAEADSVTVDFMAPDVKDDAKQIECINNAVAGGYDAIMVAANSEDAISGALQEAVDAGIKIVYVDSPANVEAEATYSTDNKAAGKIAGEQMIAALEEKGITEGTIGIVNINTSTNSTILREEGFREALDGSNYEILETQYCEGDAAKAQTIAENYITEGVVGIFGANEGAATGTGNAIKASGSDSIVGVGFDKSDTLKGLIEDGYLYCTMAQNPDVMGKLGVQACIKALNGDDLGGEVTDTGVTVLNKDNVADF</sequence>
<dbReference type="PANTHER" id="PTHR46847">
    <property type="entry name" value="D-ALLOSE-BINDING PERIPLASMIC PROTEIN-RELATED"/>
    <property type="match status" value="1"/>
</dbReference>
<dbReference type="GO" id="GO:0030313">
    <property type="term" value="C:cell envelope"/>
    <property type="evidence" value="ECO:0007669"/>
    <property type="project" value="UniProtKB-SubCell"/>
</dbReference>
<proteinExistence type="inferred from homology"/>
<reference evidence="6" key="2">
    <citation type="journal article" date="2021" name="PeerJ">
        <title>Extensive microbial diversity within the chicken gut microbiome revealed by metagenomics and culture.</title>
        <authorList>
            <person name="Gilroy R."/>
            <person name="Ravi A."/>
            <person name="Getino M."/>
            <person name="Pursley I."/>
            <person name="Horton D.L."/>
            <person name="Alikhan N.F."/>
            <person name="Baker D."/>
            <person name="Gharbi K."/>
            <person name="Hall N."/>
            <person name="Watson M."/>
            <person name="Adriaenssens E.M."/>
            <person name="Foster-Nyarko E."/>
            <person name="Jarju S."/>
            <person name="Secka A."/>
            <person name="Antonio M."/>
            <person name="Oren A."/>
            <person name="Chaudhuri R.R."/>
            <person name="La Ragione R."/>
            <person name="Hildebrand F."/>
            <person name="Pallen M.J."/>
        </authorList>
    </citation>
    <scope>NUCLEOTIDE SEQUENCE</scope>
    <source>
        <strain evidence="6">ChiSjej3B21-11622</strain>
    </source>
</reference>
<name>A0A9D0ZWJ2_9FIRM</name>
<comment type="similarity">
    <text evidence="2">Belongs to the bacterial solute-binding protein 2 family.</text>
</comment>
<evidence type="ECO:0000313" key="7">
    <source>
        <dbReference type="Proteomes" id="UP000886886"/>
    </source>
</evidence>
<comment type="caution">
    <text evidence="6">The sequence shown here is derived from an EMBL/GenBank/DDBJ whole genome shotgun (WGS) entry which is preliminary data.</text>
</comment>
<dbReference type="Pfam" id="PF13407">
    <property type="entry name" value="Peripla_BP_4"/>
    <property type="match status" value="1"/>
</dbReference>
<protein>
    <submittedName>
        <fullName evidence="6">Substrate-binding domain-containing protein</fullName>
    </submittedName>
</protein>
<dbReference type="Gene3D" id="3.40.50.2300">
    <property type="match status" value="2"/>
</dbReference>
<keyword evidence="3 4" id="KW-0732">Signal</keyword>
<organism evidence="6 7">
    <name type="scientific">Candidatus Limivivens merdigallinarum</name>
    <dbReference type="NCBI Taxonomy" id="2840859"/>
    <lineage>
        <taxon>Bacteria</taxon>
        <taxon>Bacillati</taxon>
        <taxon>Bacillota</taxon>
        <taxon>Clostridia</taxon>
        <taxon>Lachnospirales</taxon>
        <taxon>Lachnospiraceae</taxon>
        <taxon>Lachnospiraceae incertae sedis</taxon>
        <taxon>Candidatus Limivivens</taxon>
    </lineage>
</organism>
<evidence type="ECO:0000256" key="3">
    <source>
        <dbReference type="ARBA" id="ARBA00022729"/>
    </source>
</evidence>
<evidence type="ECO:0000256" key="4">
    <source>
        <dbReference type="SAM" id="SignalP"/>
    </source>
</evidence>
<gene>
    <name evidence="6" type="ORF">IAB26_10065</name>
</gene>
<evidence type="ECO:0000259" key="5">
    <source>
        <dbReference type="Pfam" id="PF13407"/>
    </source>
</evidence>
<dbReference type="SUPFAM" id="SSF53822">
    <property type="entry name" value="Periplasmic binding protein-like I"/>
    <property type="match status" value="1"/>
</dbReference>
<reference evidence="6" key="1">
    <citation type="submission" date="2020-10" db="EMBL/GenBank/DDBJ databases">
        <authorList>
            <person name="Gilroy R."/>
        </authorList>
    </citation>
    <scope>NUCLEOTIDE SEQUENCE</scope>
    <source>
        <strain evidence="6">ChiSjej3B21-11622</strain>
    </source>
</reference>
<dbReference type="Proteomes" id="UP000886886">
    <property type="component" value="Unassembled WGS sequence"/>
</dbReference>
<dbReference type="EMBL" id="DVFT01000147">
    <property type="protein sequence ID" value="HIQ96897.1"/>
    <property type="molecule type" value="Genomic_DNA"/>
</dbReference>
<accession>A0A9D0ZWJ2</accession>
<comment type="subcellular location">
    <subcellularLocation>
        <location evidence="1">Cell envelope</location>
    </subcellularLocation>
</comment>
<evidence type="ECO:0000256" key="1">
    <source>
        <dbReference type="ARBA" id="ARBA00004196"/>
    </source>
</evidence>
<evidence type="ECO:0000313" key="6">
    <source>
        <dbReference type="EMBL" id="HIQ96897.1"/>
    </source>
</evidence>
<dbReference type="GO" id="GO:0030246">
    <property type="term" value="F:carbohydrate binding"/>
    <property type="evidence" value="ECO:0007669"/>
    <property type="project" value="UniProtKB-ARBA"/>
</dbReference>
<feature type="domain" description="Periplasmic binding protein" evidence="5">
    <location>
        <begin position="63"/>
        <end position="316"/>
    </location>
</feature>
<dbReference type="AlphaFoldDB" id="A0A9D0ZWJ2"/>
<dbReference type="InterPro" id="IPR028082">
    <property type="entry name" value="Peripla_BP_I"/>
</dbReference>
<evidence type="ECO:0000256" key="2">
    <source>
        <dbReference type="ARBA" id="ARBA00007639"/>
    </source>
</evidence>
<feature type="chain" id="PRO_5038513710" evidence="4">
    <location>
        <begin position="26"/>
        <end position="338"/>
    </location>
</feature>